<dbReference type="InterPro" id="IPR050455">
    <property type="entry name" value="Tpx_Peroxidase_subfamily"/>
</dbReference>
<dbReference type="SUPFAM" id="SSF52833">
    <property type="entry name" value="Thioredoxin-like"/>
    <property type="match status" value="1"/>
</dbReference>
<dbReference type="PANTHER" id="PTHR43110">
    <property type="entry name" value="THIOL PEROXIDASE"/>
    <property type="match status" value="1"/>
</dbReference>
<dbReference type="InterPro" id="IPR000866">
    <property type="entry name" value="AhpC/TSA"/>
</dbReference>
<gene>
    <name evidence="3" type="ORF">SAMN05444271_107123</name>
</gene>
<dbReference type="EMBL" id="FNYR01000007">
    <property type="protein sequence ID" value="SEI76509.1"/>
    <property type="molecule type" value="Genomic_DNA"/>
</dbReference>
<dbReference type="GO" id="GO:0016209">
    <property type="term" value="F:antioxidant activity"/>
    <property type="evidence" value="ECO:0007669"/>
    <property type="project" value="InterPro"/>
</dbReference>
<dbReference type="InterPro" id="IPR013766">
    <property type="entry name" value="Thioredoxin_domain"/>
</dbReference>
<keyword evidence="1" id="KW-0676">Redox-active center</keyword>
<dbReference type="Pfam" id="PF00578">
    <property type="entry name" value="AhpC-TSA"/>
    <property type="match status" value="1"/>
</dbReference>
<dbReference type="InterPro" id="IPR036249">
    <property type="entry name" value="Thioredoxin-like_sf"/>
</dbReference>
<reference evidence="3 4" key="1">
    <citation type="submission" date="2016-10" db="EMBL/GenBank/DDBJ databases">
        <authorList>
            <person name="de Groot N.N."/>
        </authorList>
    </citation>
    <scope>NUCLEOTIDE SEQUENCE [LARGE SCALE GENOMIC DNA]</scope>
    <source>
        <strain evidence="3 4">DSM 22187</strain>
    </source>
</reference>
<dbReference type="GO" id="GO:0016491">
    <property type="term" value="F:oxidoreductase activity"/>
    <property type="evidence" value="ECO:0007669"/>
    <property type="project" value="InterPro"/>
</dbReference>
<dbReference type="Proteomes" id="UP000198888">
    <property type="component" value="Unassembled WGS sequence"/>
</dbReference>
<evidence type="ECO:0000259" key="2">
    <source>
        <dbReference type="PROSITE" id="PS51352"/>
    </source>
</evidence>
<dbReference type="Gene3D" id="3.40.30.10">
    <property type="entry name" value="Glutaredoxin"/>
    <property type="match status" value="1"/>
</dbReference>
<dbReference type="STRING" id="1073996.SAMN05444271_107123"/>
<dbReference type="PANTHER" id="PTHR43110:SF1">
    <property type="entry name" value="THIOL PEROXIDASE"/>
    <property type="match status" value="1"/>
</dbReference>
<feature type="domain" description="Thioredoxin" evidence="2">
    <location>
        <begin position="228"/>
        <end position="388"/>
    </location>
</feature>
<organism evidence="3 4">
    <name type="scientific">Halohasta litchfieldiae</name>
    <dbReference type="NCBI Taxonomy" id="1073996"/>
    <lineage>
        <taxon>Archaea</taxon>
        <taxon>Methanobacteriati</taxon>
        <taxon>Methanobacteriota</taxon>
        <taxon>Stenosarchaea group</taxon>
        <taxon>Halobacteria</taxon>
        <taxon>Halobacteriales</taxon>
        <taxon>Haloferacaceae</taxon>
        <taxon>Halohasta</taxon>
    </lineage>
</organism>
<proteinExistence type="predicted"/>
<evidence type="ECO:0000313" key="3">
    <source>
        <dbReference type="EMBL" id="SEI76509.1"/>
    </source>
</evidence>
<evidence type="ECO:0000313" key="4">
    <source>
        <dbReference type="Proteomes" id="UP000198888"/>
    </source>
</evidence>
<accession>A0A1H6T8X2</accession>
<dbReference type="AlphaFoldDB" id="A0A1H6T8X2"/>
<protein>
    <submittedName>
        <fullName evidence="3">Peroxiredoxin</fullName>
    </submittedName>
</protein>
<name>A0A1H6T8X2_9EURY</name>
<keyword evidence="4" id="KW-1185">Reference proteome</keyword>
<sequence length="388" mass="42159">MVALGIACSIRLVVPVDHFFAGRLGDDLIVGVDPLLIEFPTRKEAVKEDSQSCDLRVWLVGHPDVPVGVFVDLERYLLATDDDHQWFAVEGGSNVGFDLLDREAIHREMDNVALPVANDRPEAVALFDFERTTEPISDIFDRLDGLPRVVGNDHPVGTERAGSESDMGRHSFVTAGTVAVANDDDLVCLLHTAVDSANWPVGFVFVLVDAYWVDHTLYPAVVTGYCMVSVGDQAPDFTAPLVTDGETEATTLTDQLGSGPVVLAFFPAAWSTTCTAELCTFRDNLSQFTDLEATVFGISTDTSYALEQFREDEGLTFGLISDNDGAIIEAYDLVDDQSFAYKGMKGVATRSVFIVDEAGTVQYVWIADDPGQQPDYEAVVEAVAELAV</sequence>
<evidence type="ECO:0000256" key="1">
    <source>
        <dbReference type="ARBA" id="ARBA00023284"/>
    </source>
</evidence>
<dbReference type="PROSITE" id="PS51352">
    <property type="entry name" value="THIOREDOXIN_2"/>
    <property type="match status" value="1"/>
</dbReference>